<keyword evidence="24" id="KW-1185">Reference proteome</keyword>
<dbReference type="CDD" id="cd09601">
    <property type="entry name" value="M1_APN-Q_like"/>
    <property type="match status" value="1"/>
</dbReference>
<keyword evidence="10" id="KW-0378">Hydrolase</keyword>
<comment type="subcellular location">
    <subcellularLocation>
        <location evidence="2">Cell membrane</location>
        <topology evidence="2">Lipid-anchor</topology>
        <topology evidence="2">GPI-anchor</topology>
    </subcellularLocation>
    <subcellularLocation>
        <location evidence="1">Membrane</location>
        <topology evidence="1">Single-pass membrane protein</topology>
    </subcellularLocation>
</comment>
<comment type="cofactor">
    <cofactor evidence="18">
        <name>Zn(2+)</name>
        <dbReference type="ChEBI" id="CHEBI:29105"/>
    </cofactor>
    <text evidence="18">Binds 1 zinc ion per subunit.</text>
</comment>
<dbReference type="Gene3D" id="2.60.40.1910">
    <property type="match status" value="1"/>
</dbReference>
<accession>A0AAD7Z5N6</accession>
<dbReference type="Gene3D" id="1.10.390.10">
    <property type="entry name" value="Neutral Protease Domain 2"/>
    <property type="match status" value="1"/>
</dbReference>
<dbReference type="InterPro" id="IPR050344">
    <property type="entry name" value="Peptidase_M1_aminopeptidases"/>
</dbReference>
<dbReference type="GO" id="GO:0006508">
    <property type="term" value="P:proteolysis"/>
    <property type="evidence" value="ECO:0007669"/>
    <property type="project" value="UniProtKB-KW"/>
</dbReference>
<evidence type="ECO:0000256" key="1">
    <source>
        <dbReference type="ARBA" id="ARBA00004167"/>
    </source>
</evidence>
<evidence type="ECO:0008006" key="25">
    <source>
        <dbReference type="Google" id="ProtNLM"/>
    </source>
</evidence>
<dbReference type="GO" id="GO:0005737">
    <property type="term" value="C:cytoplasm"/>
    <property type="evidence" value="ECO:0007669"/>
    <property type="project" value="TreeGrafter"/>
</dbReference>
<feature type="domain" description="Aminopeptidase N-like N-terminal" evidence="22">
    <location>
        <begin position="2"/>
        <end position="73"/>
    </location>
</feature>
<feature type="binding site" evidence="18">
    <location>
        <position position="202"/>
    </location>
    <ligand>
        <name>Zn(2+)</name>
        <dbReference type="ChEBI" id="CHEBI:29105"/>
        <note>catalytic</note>
    </ligand>
</feature>
<feature type="domain" description="ERAP1-like C-terminal" evidence="21">
    <location>
        <begin position="410"/>
        <end position="611"/>
    </location>
</feature>
<proteinExistence type="inferred from homology"/>
<dbReference type="GO" id="GO:0042277">
    <property type="term" value="F:peptide binding"/>
    <property type="evidence" value="ECO:0007669"/>
    <property type="project" value="TreeGrafter"/>
</dbReference>
<dbReference type="InterPro" id="IPR034016">
    <property type="entry name" value="M1_APN-typ"/>
</dbReference>
<comment type="similarity">
    <text evidence="3">Belongs to the peptidase M1 family.</text>
</comment>
<keyword evidence="14" id="KW-0472">Membrane</keyword>
<dbReference type="InterPro" id="IPR001930">
    <property type="entry name" value="Peptidase_M1"/>
</dbReference>
<name>A0AAD7Z5N6_DIPPU</name>
<evidence type="ECO:0000256" key="10">
    <source>
        <dbReference type="ARBA" id="ARBA00022801"/>
    </source>
</evidence>
<feature type="non-terminal residue" evidence="23">
    <location>
        <position position="1"/>
    </location>
</feature>
<evidence type="ECO:0000256" key="19">
    <source>
        <dbReference type="PIRSR" id="PIRSR634016-4"/>
    </source>
</evidence>
<evidence type="ECO:0000259" key="22">
    <source>
        <dbReference type="Pfam" id="PF17900"/>
    </source>
</evidence>
<evidence type="ECO:0000256" key="11">
    <source>
        <dbReference type="ARBA" id="ARBA00022833"/>
    </source>
</evidence>
<dbReference type="GO" id="GO:0043171">
    <property type="term" value="P:peptide catabolic process"/>
    <property type="evidence" value="ECO:0007669"/>
    <property type="project" value="TreeGrafter"/>
</dbReference>
<keyword evidence="7" id="KW-0812">Transmembrane</keyword>
<feature type="binding site" evidence="18">
    <location>
        <position position="183"/>
    </location>
    <ligand>
        <name>Zn(2+)</name>
        <dbReference type="ChEBI" id="CHEBI:29105"/>
        <note>catalytic</note>
    </ligand>
</feature>
<gene>
    <name evidence="23" type="ORF">L9F63_008680</name>
</gene>
<evidence type="ECO:0000313" key="24">
    <source>
        <dbReference type="Proteomes" id="UP001233999"/>
    </source>
</evidence>
<comment type="caution">
    <text evidence="23">The sequence shown here is derived from an EMBL/GenBank/DDBJ whole genome shotgun (WGS) entry which is preliminary data.</text>
</comment>
<dbReference type="AlphaFoldDB" id="A0AAD7Z5N6"/>
<keyword evidence="15" id="KW-0325">Glycoprotein</keyword>
<evidence type="ECO:0000256" key="8">
    <source>
        <dbReference type="ARBA" id="ARBA00022723"/>
    </source>
</evidence>
<evidence type="ECO:0000256" key="16">
    <source>
        <dbReference type="ARBA" id="ARBA00023288"/>
    </source>
</evidence>
<evidence type="ECO:0000256" key="17">
    <source>
        <dbReference type="PIRSR" id="PIRSR634016-1"/>
    </source>
</evidence>
<dbReference type="InterPro" id="IPR014782">
    <property type="entry name" value="Peptidase_M1_dom"/>
</dbReference>
<evidence type="ECO:0000313" key="23">
    <source>
        <dbReference type="EMBL" id="KAJ9573938.1"/>
    </source>
</evidence>
<dbReference type="GO" id="GO:0005886">
    <property type="term" value="C:plasma membrane"/>
    <property type="evidence" value="ECO:0007669"/>
    <property type="project" value="UniProtKB-SubCell"/>
</dbReference>
<feature type="binding site" evidence="18">
    <location>
        <position position="179"/>
    </location>
    <ligand>
        <name>Zn(2+)</name>
        <dbReference type="ChEBI" id="CHEBI:29105"/>
        <note>catalytic</note>
    </ligand>
</feature>
<evidence type="ECO:0000256" key="5">
    <source>
        <dbReference type="ARBA" id="ARBA00022622"/>
    </source>
</evidence>
<evidence type="ECO:0000256" key="3">
    <source>
        <dbReference type="ARBA" id="ARBA00010136"/>
    </source>
</evidence>
<keyword evidence="13" id="KW-0482">Metalloprotease</keyword>
<dbReference type="Pfam" id="PF01433">
    <property type="entry name" value="Peptidase_M1"/>
    <property type="match status" value="1"/>
</dbReference>
<evidence type="ECO:0000256" key="2">
    <source>
        <dbReference type="ARBA" id="ARBA00004609"/>
    </source>
</evidence>
<keyword evidence="11 18" id="KW-0862">Zinc</keyword>
<reference evidence="23" key="1">
    <citation type="journal article" date="2023" name="IScience">
        <title>Live-bearing cockroach genome reveals convergent evolutionary mechanisms linked to viviparity in insects and beyond.</title>
        <authorList>
            <person name="Fouks B."/>
            <person name="Harrison M.C."/>
            <person name="Mikhailova A.A."/>
            <person name="Marchal E."/>
            <person name="English S."/>
            <person name="Carruthers M."/>
            <person name="Jennings E.C."/>
            <person name="Chiamaka E.L."/>
            <person name="Frigard R.A."/>
            <person name="Pippel M."/>
            <person name="Attardo G.M."/>
            <person name="Benoit J.B."/>
            <person name="Bornberg-Bauer E."/>
            <person name="Tobe S.S."/>
        </authorList>
    </citation>
    <scope>NUCLEOTIDE SEQUENCE</scope>
    <source>
        <strain evidence="23">Stay&amp;Tobe</strain>
    </source>
</reference>
<dbReference type="InterPro" id="IPR027268">
    <property type="entry name" value="Peptidase_M4/M1_CTD_sf"/>
</dbReference>
<dbReference type="GO" id="GO:0070006">
    <property type="term" value="F:metalloaminopeptidase activity"/>
    <property type="evidence" value="ECO:0007669"/>
    <property type="project" value="TreeGrafter"/>
</dbReference>
<dbReference type="InterPro" id="IPR042097">
    <property type="entry name" value="Aminopeptidase_N-like_N_sf"/>
</dbReference>
<evidence type="ECO:0000256" key="4">
    <source>
        <dbReference type="ARBA" id="ARBA00022475"/>
    </source>
</evidence>
<keyword evidence="9" id="KW-0732">Signal</keyword>
<keyword evidence="16" id="KW-0449">Lipoprotein</keyword>
<protein>
    <recommendedName>
        <fullName evidence="25">Aminopeptidase</fullName>
    </recommendedName>
</protein>
<evidence type="ECO:0000256" key="13">
    <source>
        <dbReference type="ARBA" id="ARBA00023049"/>
    </source>
</evidence>
<evidence type="ECO:0000256" key="14">
    <source>
        <dbReference type="ARBA" id="ARBA00023136"/>
    </source>
</evidence>
<dbReference type="SUPFAM" id="SSF63737">
    <property type="entry name" value="Leukotriene A4 hydrolase N-terminal domain"/>
    <property type="match status" value="1"/>
</dbReference>
<dbReference type="Proteomes" id="UP001233999">
    <property type="component" value="Unassembled WGS sequence"/>
</dbReference>
<keyword evidence="12" id="KW-1133">Transmembrane helix</keyword>
<dbReference type="PANTHER" id="PTHR11533">
    <property type="entry name" value="PROTEASE M1 ZINC METALLOPROTEASE"/>
    <property type="match status" value="1"/>
</dbReference>
<evidence type="ECO:0000256" key="12">
    <source>
        <dbReference type="ARBA" id="ARBA00022989"/>
    </source>
</evidence>
<dbReference type="EMBL" id="JASPKZ010010667">
    <property type="protein sequence ID" value="KAJ9573938.1"/>
    <property type="molecule type" value="Genomic_DNA"/>
</dbReference>
<reference evidence="23" key="2">
    <citation type="submission" date="2023-05" db="EMBL/GenBank/DDBJ databases">
        <authorList>
            <person name="Fouks B."/>
        </authorList>
    </citation>
    <scope>NUCLEOTIDE SEQUENCE</scope>
    <source>
        <strain evidence="23">Stay&amp;Tobe</strain>
        <tissue evidence="23">Testes</tissue>
    </source>
</reference>
<dbReference type="Gene3D" id="1.25.50.20">
    <property type="match status" value="1"/>
</dbReference>
<dbReference type="PRINTS" id="PR00756">
    <property type="entry name" value="ALADIPTASE"/>
</dbReference>
<keyword evidence="8 18" id="KW-0479">Metal-binding</keyword>
<organism evidence="23 24">
    <name type="scientific">Diploptera punctata</name>
    <name type="common">Pacific beetle cockroach</name>
    <dbReference type="NCBI Taxonomy" id="6984"/>
    <lineage>
        <taxon>Eukaryota</taxon>
        <taxon>Metazoa</taxon>
        <taxon>Ecdysozoa</taxon>
        <taxon>Arthropoda</taxon>
        <taxon>Hexapoda</taxon>
        <taxon>Insecta</taxon>
        <taxon>Pterygota</taxon>
        <taxon>Neoptera</taxon>
        <taxon>Polyneoptera</taxon>
        <taxon>Dictyoptera</taxon>
        <taxon>Blattodea</taxon>
        <taxon>Blaberoidea</taxon>
        <taxon>Blaberidae</taxon>
        <taxon>Diplopterinae</taxon>
        <taxon>Diploptera</taxon>
    </lineage>
</organism>
<evidence type="ECO:0000256" key="6">
    <source>
        <dbReference type="ARBA" id="ARBA00022670"/>
    </source>
</evidence>
<dbReference type="InterPro" id="IPR045357">
    <property type="entry name" value="Aminopeptidase_N-like_N"/>
</dbReference>
<feature type="domain" description="Peptidase M1 membrane alanine aminopeptidase" evidence="20">
    <location>
        <begin position="114"/>
        <end position="316"/>
    </location>
</feature>
<feature type="active site" description="Proton acceptor" evidence="17">
    <location>
        <position position="180"/>
    </location>
</feature>
<keyword evidence="6" id="KW-0645">Protease</keyword>
<dbReference type="FunFam" id="1.10.390.10:FF:000016">
    <property type="entry name" value="Glutamyl aminopeptidase"/>
    <property type="match status" value="1"/>
</dbReference>
<dbReference type="Gene3D" id="2.60.40.1730">
    <property type="entry name" value="tricorn interacting facor f3 domain"/>
    <property type="match status" value="1"/>
</dbReference>
<dbReference type="Pfam" id="PF17900">
    <property type="entry name" value="Peptidase_M1_N"/>
    <property type="match status" value="1"/>
</dbReference>
<evidence type="ECO:0000259" key="20">
    <source>
        <dbReference type="Pfam" id="PF01433"/>
    </source>
</evidence>
<dbReference type="Pfam" id="PF11838">
    <property type="entry name" value="ERAP1_C"/>
    <property type="match status" value="1"/>
</dbReference>
<dbReference type="InterPro" id="IPR024571">
    <property type="entry name" value="ERAP1-like_C_dom"/>
</dbReference>
<evidence type="ECO:0000256" key="18">
    <source>
        <dbReference type="PIRSR" id="PIRSR634016-3"/>
    </source>
</evidence>
<dbReference type="SUPFAM" id="SSF55486">
    <property type="entry name" value="Metalloproteases ('zincins'), catalytic domain"/>
    <property type="match status" value="1"/>
</dbReference>
<evidence type="ECO:0000256" key="7">
    <source>
        <dbReference type="ARBA" id="ARBA00022692"/>
    </source>
</evidence>
<evidence type="ECO:0000259" key="21">
    <source>
        <dbReference type="Pfam" id="PF11838"/>
    </source>
</evidence>
<dbReference type="GO" id="GO:0008270">
    <property type="term" value="F:zinc ion binding"/>
    <property type="evidence" value="ECO:0007669"/>
    <property type="project" value="InterPro"/>
</dbReference>
<dbReference type="FunFam" id="2.60.40.1910:FF:000008">
    <property type="entry name" value="Aminopeptidase"/>
    <property type="match status" value="1"/>
</dbReference>
<keyword evidence="4" id="KW-1003">Cell membrane</keyword>
<dbReference type="PANTHER" id="PTHR11533:SF301">
    <property type="entry name" value="AMINOPEPTIDASE"/>
    <property type="match status" value="1"/>
</dbReference>
<feature type="non-terminal residue" evidence="23">
    <location>
        <position position="716"/>
    </location>
</feature>
<dbReference type="GO" id="GO:0098552">
    <property type="term" value="C:side of membrane"/>
    <property type="evidence" value="ECO:0007669"/>
    <property type="project" value="UniProtKB-KW"/>
</dbReference>
<feature type="site" description="Transition state stabilizer" evidence="19">
    <location>
        <position position="265"/>
    </location>
</feature>
<evidence type="ECO:0000256" key="15">
    <source>
        <dbReference type="ARBA" id="ARBA00023180"/>
    </source>
</evidence>
<sequence>WLAATQFQPTHARSVFPCFDEPEFKATFNIELTVPNYYHALANTPVEEGYPQAVGDDELVYKFKETGLMSTYLIAFVVSQFDYLKAEGADYSFTAWARKDAIEYAQYSQYIGPELVIWLEEYTGISYTFDKIDQVAIPDFAAGAMENWGLITYRETALLHYNEASTEANRRTVATIVAHELAHMWFGNLVTLKWWEDTWLNEGFATYFEYVATAGVEVEWRLMDQFVVNTLHGALATDSLASAQALSSSCETPAEISGKFTTISYSKGGSILRMTSYILTGRTFSSAIGKYLDEYKEKNTVPQNLFDALETERNTDNIQVPSVNDFLPLWINEPGYPVISVQRNGNSFNIQQERFLLNEDEESSEINWWVPLSWTKESEGLEGFDTTTPMEWLEGVKSTTITIEAEASEWIIFNNQETGYYRVNYDEESWKLIINGLRNNPDNIHVLNRAQLLDDALNLARAGKLSYQIALEVLDYLQNEEDYIPWVSAFSALSFLDRKLVSEDGHADFKEYVRNLISKTYESIGFEVNTEDEHVKHLHRATLLNWACRFEHGDCVQQSKNKFTEYMSVLTLVPANLRNVVYCTALQNGGNEEWEFLWNVYVESDIAVEKNCYTFCSWIGLRPERLLDHLMPPARWALHRDRRYLSPLGVFCSHPKNLELPWVQDKIGLKELVANVQGVLGSLQRFAALVLRYIQDRVLREYKYIKKNECLHGANV</sequence>
<keyword evidence="5" id="KW-0336">GPI-anchor</keyword>
<dbReference type="GO" id="GO:0005615">
    <property type="term" value="C:extracellular space"/>
    <property type="evidence" value="ECO:0007669"/>
    <property type="project" value="TreeGrafter"/>
</dbReference>
<evidence type="ECO:0000256" key="9">
    <source>
        <dbReference type="ARBA" id="ARBA00022729"/>
    </source>
</evidence>